<feature type="domain" description="Alpha/beta hydrolase fold-3" evidence="2">
    <location>
        <begin position="151"/>
        <end position="257"/>
    </location>
</feature>
<keyword evidence="1" id="KW-0378">Hydrolase</keyword>
<dbReference type="PANTHER" id="PTHR48081:SF30">
    <property type="entry name" value="ACETYL-HYDROLASE LIPR-RELATED"/>
    <property type="match status" value="1"/>
</dbReference>
<dbReference type="GO" id="GO:0004806">
    <property type="term" value="F:triacylglycerol lipase activity"/>
    <property type="evidence" value="ECO:0007669"/>
    <property type="project" value="TreeGrafter"/>
</dbReference>
<evidence type="ECO:0000256" key="1">
    <source>
        <dbReference type="ARBA" id="ARBA00022801"/>
    </source>
</evidence>
<gene>
    <name evidence="3" type="ORF">DL89DRAFT_270087</name>
</gene>
<dbReference type="GeneID" id="63805205"/>
<dbReference type="OrthoDB" id="408631at2759"/>
<dbReference type="Gene3D" id="3.40.50.1820">
    <property type="entry name" value="alpha/beta hydrolase"/>
    <property type="match status" value="1"/>
</dbReference>
<dbReference type="PANTHER" id="PTHR48081">
    <property type="entry name" value="AB HYDROLASE SUPERFAMILY PROTEIN C4A8.06C"/>
    <property type="match status" value="1"/>
</dbReference>
<dbReference type="RefSeq" id="XP_040740538.1">
    <property type="nucleotide sequence ID" value="XM_040888557.1"/>
</dbReference>
<dbReference type="InterPro" id="IPR029058">
    <property type="entry name" value="AB_hydrolase_fold"/>
</dbReference>
<sequence length="258" mass="28785">MTAVSARSSFDYYWHGPRLPNWDLRIQVTLDVMRYMINNSAPQLTNDDEIENIDVFQITRDVRKNRDRSTAWPIDKGIYQAHTIDTKSVDIDTTRFAGVGVGEDDLPSSPRAIGYEIVLGTAAMGALEPYATDTDRLCSIQPLFEGERIMLGLHGGVWLTGSPDTHRSFAGELSQRGQVRVITIDYRLAPEHPFPAQTHDTLIAYLYLLQQGYKPENIIVAGDSMGAHLSLVLTHLLRHMKIAEPGALVLLSPWADLA</sequence>
<dbReference type="Pfam" id="PF07859">
    <property type="entry name" value="Abhydrolase_3"/>
    <property type="match status" value="1"/>
</dbReference>
<evidence type="ECO:0000313" key="4">
    <source>
        <dbReference type="Proteomes" id="UP000193922"/>
    </source>
</evidence>
<dbReference type="STRING" id="61395.A0A1Y1VZ60"/>
<evidence type="ECO:0000313" key="3">
    <source>
        <dbReference type="EMBL" id="ORX66550.1"/>
    </source>
</evidence>
<organism evidence="3 4">
    <name type="scientific">Linderina pennispora</name>
    <dbReference type="NCBI Taxonomy" id="61395"/>
    <lineage>
        <taxon>Eukaryota</taxon>
        <taxon>Fungi</taxon>
        <taxon>Fungi incertae sedis</taxon>
        <taxon>Zoopagomycota</taxon>
        <taxon>Kickxellomycotina</taxon>
        <taxon>Kickxellomycetes</taxon>
        <taxon>Kickxellales</taxon>
        <taxon>Kickxellaceae</taxon>
        <taxon>Linderina</taxon>
    </lineage>
</organism>
<keyword evidence="4" id="KW-1185">Reference proteome</keyword>
<dbReference type="EMBL" id="MCFD01000015">
    <property type="protein sequence ID" value="ORX66550.1"/>
    <property type="molecule type" value="Genomic_DNA"/>
</dbReference>
<name>A0A1Y1VZ60_9FUNG</name>
<proteinExistence type="predicted"/>
<reference evidence="3 4" key="1">
    <citation type="submission" date="2016-07" db="EMBL/GenBank/DDBJ databases">
        <title>Pervasive Adenine N6-methylation of Active Genes in Fungi.</title>
        <authorList>
            <consortium name="DOE Joint Genome Institute"/>
            <person name="Mondo S.J."/>
            <person name="Dannebaum R.O."/>
            <person name="Kuo R.C."/>
            <person name="Labutti K."/>
            <person name="Haridas S."/>
            <person name="Kuo A."/>
            <person name="Salamov A."/>
            <person name="Ahrendt S.R."/>
            <person name="Lipzen A."/>
            <person name="Sullivan W."/>
            <person name="Andreopoulos W.B."/>
            <person name="Clum A."/>
            <person name="Lindquist E."/>
            <person name="Daum C."/>
            <person name="Ramamoorthy G.K."/>
            <person name="Gryganskyi A."/>
            <person name="Culley D."/>
            <person name="Magnuson J.K."/>
            <person name="James T.Y."/>
            <person name="O'Malley M.A."/>
            <person name="Stajich J.E."/>
            <person name="Spatafora J.W."/>
            <person name="Visel A."/>
            <person name="Grigoriev I.V."/>
        </authorList>
    </citation>
    <scope>NUCLEOTIDE SEQUENCE [LARGE SCALE GENOMIC DNA]</scope>
    <source>
        <strain evidence="3 4">ATCC 12442</strain>
    </source>
</reference>
<dbReference type="InterPro" id="IPR050300">
    <property type="entry name" value="GDXG_lipolytic_enzyme"/>
</dbReference>
<dbReference type="AlphaFoldDB" id="A0A1Y1VZ60"/>
<dbReference type="InterPro" id="IPR013094">
    <property type="entry name" value="AB_hydrolase_3"/>
</dbReference>
<evidence type="ECO:0000259" key="2">
    <source>
        <dbReference type="Pfam" id="PF07859"/>
    </source>
</evidence>
<dbReference type="SUPFAM" id="SSF53474">
    <property type="entry name" value="alpha/beta-Hydrolases"/>
    <property type="match status" value="1"/>
</dbReference>
<comment type="caution">
    <text evidence="3">The sequence shown here is derived from an EMBL/GenBank/DDBJ whole genome shotgun (WGS) entry which is preliminary data.</text>
</comment>
<protein>
    <recommendedName>
        <fullName evidence="2">Alpha/beta hydrolase fold-3 domain-containing protein</fullName>
    </recommendedName>
</protein>
<dbReference type="Proteomes" id="UP000193922">
    <property type="component" value="Unassembled WGS sequence"/>
</dbReference>
<accession>A0A1Y1VZ60</accession>